<accession>A0A0H2VXW7</accession>
<sequence>MNQRNMSIINSTPVRVIAIVGCDGSGKSTLTASLVNELAARMPTEHIYLGQSSGRIGEWISQLPVIGAPCGCYLRSKAAHVHEKPLTPPGNITALVIYLLSCWRAYKFRKMLCKSQQGYLLITDRYPQVEVPGFRFDGPQLAKTTGGNGWIKMLRQRELKLYQWMASYLPVLLIRLGIDEQTAFARKPDHQLAALQEKIAVTPQLTFNGAKILELDGRQPADEIMQASLRAIHAALS</sequence>
<dbReference type="GeneID" id="1026644"/>
<dbReference type="RefSeq" id="NP_708803.1">
    <property type="nucleotide sequence ID" value="NC_004337.2"/>
</dbReference>
<dbReference type="PaxDb" id="198214-SF3032"/>
<dbReference type="AlphaFoldDB" id="A0A0H2V1T8"/>
<dbReference type="CDD" id="cd01672">
    <property type="entry name" value="TMPK"/>
    <property type="match status" value="1"/>
</dbReference>
<dbReference type="InterPro" id="IPR027417">
    <property type="entry name" value="P-loop_NTPase"/>
</dbReference>
<accession>A0A2G3F4A3</accession>
<evidence type="ECO:0000313" key="2">
    <source>
        <dbReference type="Proteomes" id="UP000001006"/>
    </source>
</evidence>
<dbReference type="KEGG" id="sfl:SF3032"/>
<reference evidence="1 2" key="1">
    <citation type="journal article" date="2002" name="Nucleic Acids Res.">
        <title>Genome sequence of Shigella flexneri 2a: insights into pathogenicity through comparison with genomes of Escherichia coli K12 and O157.</title>
        <authorList>
            <person name="Jin Q."/>
            <person name="Yuan Z."/>
            <person name="Xu J."/>
            <person name="Wang Y."/>
            <person name="Shen Y."/>
            <person name="Lu W."/>
            <person name="Wang J."/>
            <person name="Liu H."/>
            <person name="Yang J."/>
            <person name="Yang F."/>
            <person name="Zhang X."/>
            <person name="Zhang J."/>
            <person name="Yang G."/>
            <person name="Wu H."/>
            <person name="Qu D."/>
            <person name="Dong J."/>
            <person name="Sun L."/>
            <person name="Xue Y."/>
            <person name="Zhao A."/>
            <person name="Gao Y."/>
            <person name="Zhu J."/>
            <person name="Kan B."/>
            <person name="Ding K."/>
            <person name="Chen S."/>
            <person name="Cheng H."/>
            <person name="Yao Z."/>
            <person name="He B."/>
            <person name="Chen R."/>
            <person name="Ma D."/>
            <person name="Qiang B."/>
            <person name="Wen Y."/>
            <person name="Hou Y."/>
            <person name="Yu J."/>
        </authorList>
    </citation>
    <scope>NUCLEOTIDE SEQUENCE [LARGE SCALE GENOMIC DNA]</scope>
    <source>
        <strain evidence="2">301 / Serotype 2a</strain>
    </source>
</reference>
<keyword evidence="2" id="KW-1185">Reference proteome</keyword>
<dbReference type="Gene3D" id="3.40.50.300">
    <property type="entry name" value="P-loop containing nucleotide triphosphate hydrolases"/>
    <property type="match status" value="1"/>
</dbReference>
<gene>
    <name evidence="1" type="primary">yghS</name>
    <name evidence="1" type="ordered locus">SF3032</name>
</gene>
<dbReference type="EMBL" id="AE005674">
    <property type="protein sequence ID" value="AAN44510.1"/>
    <property type="molecule type" value="Genomic_DNA"/>
</dbReference>
<accession>A0A0H2V1T8</accession>
<dbReference type="OMA" id="QWMASYP"/>
<dbReference type="RefSeq" id="WP_001076235.1">
    <property type="nucleotide sequence ID" value="NZ_BSBP01000010.1"/>
</dbReference>
<evidence type="ECO:0000313" key="1">
    <source>
        <dbReference type="EMBL" id="AAN44510.1"/>
    </source>
</evidence>
<name>A0A0H2V1T8_SHIFL</name>
<dbReference type="SUPFAM" id="SSF52540">
    <property type="entry name" value="P-loop containing nucleoside triphosphate hydrolases"/>
    <property type="match status" value="1"/>
</dbReference>
<proteinExistence type="predicted"/>
<dbReference type="PATRIC" id="fig|198214.7.peg.3606"/>
<dbReference type="Proteomes" id="UP000001006">
    <property type="component" value="Chromosome"/>
</dbReference>
<evidence type="ECO:0008006" key="3">
    <source>
        <dbReference type="Google" id="ProtNLM"/>
    </source>
</evidence>
<organism evidence="1 2">
    <name type="scientific">Shigella flexneri</name>
    <dbReference type="NCBI Taxonomy" id="623"/>
    <lineage>
        <taxon>Bacteria</taxon>
        <taxon>Pseudomonadati</taxon>
        <taxon>Pseudomonadota</taxon>
        <taxon>Gammaproteobacteria</taxon>
        <taxon>Enterobacterales</taxon>
        <taxon>Enterobacteriaceae</taxon>
        <taxon>Shigella</taxon>
    </lineage>
</organism>
<protein>
    <recommendedName>
        <fullName evidence="3">Thymidylate kinase</fullName>
    </recommendedName>
</protein>